<sequence length="1154" mass="130335">MWMKPEEILLANALWVTEQSNTFFALQRRKGHGTKGLSSVLVGTLDSVFDSKPAPYRILHRTPLSEVSYVVATSLSREEIFQNWTWIEENLLETLKSFDSEDEATEFVCCKIRSLVAQREVTLPEVDQDNAQFRVNANRFTTVFNLPPQEKLVNYYSCSFWKGKLPQQGWLYLSMQHLAFHSFLFGQTTRLLLRWTDITTLERSNNFLFPETIMVASRQKKHYFSMFTNIVETFALMEQLANLAMRQLISEETFEADEQLSRKLSRNAPKKLPLLKRDLDARAQSEAYRTTFRLPLDERLDGSMECCLWTPYNKHTVRGKLYLSPNYICFESRVKNLVCLVIPLRLLQVTEKVDSHHSLSNALLFTTRNKVNFLFAQVEGRDFLIEKISELLAKIPQPKEIPCPEDDSTSLASSNSSASWEPESSLAARFELPRSPEAQEAETKKEKLWEEHFTEYGRGMCTYRTSSAQELVLAGIPDSLRGELWMLYSGAIHELETHPGYYRRAVSESLGKRNVTSDEIERDLHRSLPEHPAFQSPQGIGALRRLLNAYAWRNPAIGYCQAMNIVASVLLLYASEEEAFWLLVALCERLLPDYYNTKVVGALIDQGVLEDLAKDHIPELYSKLDSLGVLSMISLSWFLTIFLSVIPFESAVNIVDCFFYDGAKVVFQVALAVLEANQERLMSCKDDGEAMMVLCDYLENVHNPQAAVCSRSASTTPSKVTVEISTLVYESYSKYGFLTSSMIEKLRLKHRLSVVQGLQDTSVKNVLRSLSLDPRISALLTPEELSDLVALIREQQLSQHSWGTGPPGVAPPNIDSGAPYGEQLFHLDMDQFLSFLGAMGPWSQGEHPRRLGVRLFRMADADCDGWVSLADFCRILAMSSRGDMDDRLRLLYGAHLVVCQPGDVEDPQRDSADDTPEQESTEVATEAEEYFSSLEETTSVDQVLSSASSGAQGPQQQQLQQRMELLDTVLQRVRDCDSVFSSTSLSSSYGSSGDPSRCSSKPPDMTLPDMNQKQFVQMWQSVYNLFVGHPEEQDFYHALACTGTELLQMGALNHEAKPKQQDDLLRQQSAGDGTQQMEGPRDNGGATASASSTMWDQHWCISFQQFRACMHKEEVLVHFFDAKTAVSAALEGLRSSRFRQRTSSTPPLTGPVRV</sequence>
<dbReference type="InterPro" id="IPR011992">
    <property type="entry name" value="EF-hand-dom_pair"/>
</dbReference>
<feature type="region of interest" description="Disordered" evidence="4">
    <location>
        <begin position="399"/>
        <end position="422"/>
    </location>
</feature>
<reference evidence="7" key="2">
    <citation type="journal article" date="2017" name="Front. Cell. Infect. Microbiol.">
        <title>Analysis of the Salivary Gland Transcriptome of Unfed and Partially Fed Amblyomma sculptum Ticks and Descriptive Proteome of the Saliva.</title>
        <authorList>
            <person name="Esteves E."/>
            <person name="Maruyama S.R."/>
            <person name="Kawahara R."/>
            <person name="Fujita A."/>
            <person name="Martins L.A."/>
            <person name="Righi A.A."/>
            <person name="Costa F.B."/>
            <person name="Palmisano G."/>
            <person name="Labruna M.B."/>
            <person name="Sa-Nunes A."/>
            <person name="Ribeiro J.M.C."/>
            <person name="Fogaca A.C."/>
        </authorList>
    </citation>
    <scope>NUCLEOTIDE SEQUENCE</scope>
</reference>
<dbReference type="Pfam" id="PF02893">
    <property type="entry name" value="GRAM"/>
    <property type="match status" value="2"/>
</dbReference>
<dbReference type="InterPro" id="IPR004182">
    <property type="entry name" value="GRAM"/>
</dbReference>
<keyword evidence="1" id="KW-0343">GTPase activation</keyword>
<accession>A0A1E1XPN5</accession>
<feature type="compositionally biased region" description="Low complexity" evidence="4">
    <location>
        <begin position="981"/>
        <end position="1000"/>
    </location>
</feature>
<keyword evidence="3" id="KW-0106">Calcium</keyword>
<dbReference type="FunFam" id="1.10.8.270:FF:000002">
    <property type="entry name" value="TBC1 domain family member 9B"/>
    <property type="match status" value="1"/>
</dbReference>
<dbReference type="Gene3D" id="1.10.10.750">
    <property type="entry name" value="Ypt/Rab-GAP domain of gyp1p, domain 1"/>
    <property type="match status" value="1"/>
</dbReference>
<dbReference type="FunFam" id="1.10.472.80:FF:000049">
    <property type="entry name" value="Uncharacterized protein, isoform B"/>
    <property type="match status" value="1"/>
</dbReference>
<dbReference type="AlphaFoldDB" id="A0A1E1XPN5"/>
<dbReference type="Gene3D" id="2.30.29.30">
    <property type="entry name" value="Pleckstrin-homology domain (PH domain)/Phosphotyrosine-binding domain (PTB)"/>
    <property type="match status" value="2"/>
</dbReference>
<dbReference type="SMART" id="SM00164">
    <property type="entry name" value="TBC"/>
    <property type="match status" value="1"/>
</dbReference>
<feature type="region of interest" description="Disordered" evidence="4">
    <location>
        <begin position="1070"/>
        <end position="1090"/>
    </location>
</feature>
<dbReference type="GO" id="GO:0005509">
    <property type="term" value="F:calcium ion binding"/>
    <property type="evidence" value="ECO:0007669"/>
    <property type="project" value="InterPro"/>
</dbReference>
<dbReference type="PROSITE" id="PS00018">
    <property type="entry name" value="EF_HAND_1"/>
    <property type="match status" value="1"/>
</dbReference>
<dbReference type="CDD" id="cd13351">
    <property type="entry name" value="PH-GRAM1_TCB1D9_TCB1D9B"/>
    <property type="match status" value="1"/>
</dbReference>
<dbReference type="SUPFAM" id="SSF47923">
    <property type="entry name" value="Ypt/Rab-GAP domain of gyp1p"/>
    <property type="match status" value="2"/>
</dbReference>
<dbReference type="GO" id="GO:0005096">
    <property type="term" value="F:GTPase activator activity"/>
    <property type="evidence" value="ECO:0007669"/>
    <property type="project" value="UniProtKB-KW"/>
</dbReference>
<feature type="domain" description="EF-hand" evidence="6">
    <location>
        <begin position="854"/>
        <end position="882"/>
    </location>
</feature>
<keyword evidence="2" id="KW-0677">Repeat</keyword>
<evidence type="ECO:0000256" key="2">
    <source>
        <dbReference type="ARBA" id="ARBA00022737"/>
    </source>
</evidence>
<dbReference type="Pfam" id="PF00566">
    <property type="entry name" value="RabGAP-TBC"/>
    <property type="match status" value="1"/>
</dbReference>
<evidence type="ECO:0000259" key="6">
    <source>
        <dbReference type="PROSITE" id="PS50222"/>
    </source>
</evidence>
<dbReference type="Gene3D" id="1.10.8.270">
    <property type="entry name" value="putative rabgap domain of human tbc1 domain family member 14 like domains"/>
    <property type="match status" value="1"/>
</dbReference>
<dbReference type="Gene3D" id="1.10.238.10">
    <property type="entry name" value="EF-hand"/>
    <property type="match status" value="1"/>
</dbReference>
<organism evidence="7">
    <name type="scientific">Amblyomma sculptum</name>
    <name type="common">Tick</name>
    <dbReference type="NCBI Taxonomy" id="1581419"/>
    <lineage>
        <taxon>Eukaryota</taxon>
        <taxon>Metazoa</taxon>
        <taxon>Ecdysozoa</taxon>
        <taxon>Arthropoda</taxon>
        <taxon>Chelicerata</taxon>
        <taxon>Arachnida</taxon>
        <taxon>Acari</taxon>
        <taxon>Parasitiformes</taxon>
        <taxon>Ixodida</taxon>
        <taxon>Ixodoidea</taxon>
        <taxon>Ixodidae</taxon>
        <taxon>Amblyomminae</taxon>
        <taxon>Amblyomma</taxon>
    </lineage>
</organism>
<dbReference type="CDD" id="cd13354">
    <property type="entry name" value="PH-GRAM2_TCB1D9_TCB1D9B"/>
    <property type="match status" value="1"/>
</dbReference>
<dbReference type="PANTHER" id="PTHR47666:SF1">
    <property type="entry name" value="PROTEIN VASCULAR ASSOCIATED DEATH 1, CHLOROPLASTIC"/>
    <property type="match status" value="1"/>
</dbReference>
<feature type="domain" description="Rab-GAP TBC" evidence="5">
    <location>
        <begin position="475"/>
        <end position="662"/>
    </location>
</feature>
<feature type="region of interest" description="Disordered" evidence="4">
    <location>
        <begin position="981"/>
        <end position="1005"/>
    </location>
</feature>
<dbReference type="InterPro" id="IPR036014">
    <property type="entry name" value="TCB1D9/TCB1D9B_PH-GRAM1"/>
</dbReference>
<feature type="compositionally biased region" description="Acidic residues" evidence="4">
    <location>
        <begin position="913"/>
        <end position="929"/>
    </location>
</feature>
<feature type="compositionally biased region" description="Low complexity" evidence="4">
    <location>
        <begin position="409"/>
        <end position="422"/>
    </location>
</feature>
<dbReference type="PROSITE" id="PS50222">
    <property type="entry name" value="EF_HAND_2"/>
    <property type="match status" value="1"/>
</dbReference>
<dbReference type="GO" id="GO:0003008">
    <property type="term" value="P:system process"/>
    <property type="evidence" value="ECO:0007669"/>
    <property type="project" value="UniProtKB-ARBA"/>
</dbReference>
<evidence type="ECO:0000313" key="7">
    <source>
        <dbReference type="EMBL" id="JAU01278.1"/>
    </source>
</evidence>
<dbReference type="PANTHER" id="PTHR47666">
    <property type="entry name" value="PROTEIN VASCULAR ASSOCIATED DEATH 1, CHLOROPLASTIC"/>
    <property type="match status" value="1"/>
</dbReference>
<protein>
    <submittedName>
        <fullName evidence="7">Putative ypt/rab gtpase activating protein</fullName>
    </submittedName>
</protein>
<evidence type="ECO:0000256" key="1">
    <source>
        <dbReference type="ARBA" id="ARBA00022468"/>
    </source>
</evidence>
<feature type="region of interest" description="Disordered" evidence="4">
    <location>
        <begin position="902"/>
        <end position="930"/>
    </location>
</feature>
<dbReference type="InterPro" id="IPR002048">
    <property type="entry name" value="EF_hand_dom"/>
</dbReference>
<dbReference type="SMART" id="SM00568">
    <property type="entry name" value="GRAM"/>
    <property type="match status" value="2"/>
</dbReference>
<dbReference type="InterPro" id="IPR035969">
    <property type="entry name" value="Rab-GAP_TBC_sf"/>
</dbReference>
<proteinExistence type="evidence at transcript level"/>
<dbReference type="InterPro" id="IPR018247">
    <property type="entry name" value="EF_Hand_1_Ca_BS"/>
</dbReference>
<dbReference type="Gene3D" id="1.10.472.80">
    <property type="entry name" value="Ypt/Rab-GAP domain of gyp1p, domain 3"/>
    <property type="match status" value="1"/>
</dbReference>
<evidence type="ECO:0000256" key="3">
    <source>
        <dbReference type="ARBA" id="ARBA00022837"/>
    </source>
</evidence>
<dbReference type="FunFam" id="2.30.29.30:FF:000013">
    <property type="entry name" value="Putative TBC1 domain family member 8B"/>
    <property type="match status" value="1"/>
</dbReference>
<dbReference type="EMBL" id="GFAA01002157">
    <property type="protein sequence ID" value="JAU01278.1"/>
    <property type="molecule type" value="mRNA"/>
</dbReference>
<reference evidence="7" key="1">
    <citation type="submission" date="2016-09" db="EMBL/GenBank/DDBJ databases">
        <authorList>
            <person name="Capua I."/>
            <person name="De Benedictis P."/>
            <person name="Joannis T."/>
            <person name="Lombin L.H."/>
            <person name="Cattoli G."/>
        </authorList>
    </citation>
    <scope>NUCLEOTIDE SEQUENCE</scope>
</reference>
<dbReference type="PROSITE" id="PS50086">
    <property type="entry name" value="TBC_RABGAP"/>
    <property type="match status" value="1"/>
</dbReference>
<dbReference type="InterPro" id="IPR011993">
    <property type="entry name" value="PH-like_dom_sf"/>
</dbReference>
<dbReference type="SUPFAM" id="SSF47473">
    <property type="entry name" value="EF-hand"/>
    <property type="match status" value="1"/>
</dbReference>
<name>A0A1E1XPN5_AMBSC</name>
<evidence type="ECO:0000259" key="5">
    <source>
        <dbReference type="PROSITE" id="PS50086"/>
    </source>
</evidence>
<dbReference type="InterPro" id="IPR000195">
    <property type="entry name" value="Rab-GAP-TBC_dom"/>
</dbReference>
<dbReference type="InterPro" id="IPR036017">
    <property type="entry name" value="TCB1D9/TCB1D9B_PH-GRAM2"/>
</dbReference>
<evidence type="ECO:0000256" key="4">
    <source>
        <dbReference type="SAM" id="MobiDB-lite"/>
    </source>
</evidence>